<evidence type="ECO:0000313" key="2">
    <source>
        <dbReference type="Proteomes" id="UP000784294"/>
    </source>
</evidence>
<accession>A0A3S4ZHM6</accession>
<gene>
    <name evidence="1" type="ORF">PXEA_LOCUS5168</name>
</gene>
<proteinExistence type="predicted"/>
<dbReference type="EMBL" id="CAAALY010012654">
    <property type="protein sequence ID" value="VEL11728.1"/>
    <property type="molecule type" value="Genomic_DNA"/>
</dbReference>
<keyword evidence="2" id="KW-1185">Reference proteome</keyword>
<name>A0A3S4ZHM6_9PLAT</name>
<sequence>MHKLTATLEYLRLQCPLANRNSDRPPGSSTFVQHLLSSGPGLFSPAQAPVTSASTDNLRAVIASLPSQYIPESQLHAPLQHQENDHFHQHHVLLHSHLPQQLSGEGNPAGYDTLDHMHASSLGSLDRLRTFNRLGKLELAKFGPLESGETTPPLPSSGMNRFSPTCFSVASHSTNPIHENIEYEVSQR</sequence>
<evidence type="ECO:0000313" key="1">
    <source>
        <dbReference type="EMBL" id="VEL11728.1"/>
    </source>
</evidence>
<protein>
    <submittedName>
        <fullName evidence="1">Uncharacterized protein</fullName>
    </submittedName>
</protein>
<organism evidence="1 2">
    <name type="scientific">Protopolystoma xenopodis</name>
    <dbReference type="NCBI Taxonomy" id="117903"/>
    <lineage>
        <taxon>Eukaryota</taxon>
        <taxon>Metazoa</taxon>
        <taxon>Spiralia</taxon>
        <taxon>Lophotrochozoa</taxon>
        <taxon>Platyhelminthes</taxon>
        <taxon>Monogenea</taxon>
        <taxon>Polyopisthocotylea</taxon>
        <taxon>Polystomatidea</taxon>
        <taxon>Polystomatidae</taxon>
        <taxon>Protopolystoma</taxon>
    </lineage>
</organism>
<dbReference type="AlphaFoldDB" id="A0A3S4ZHM6"/>
<dbReference type="Proteomes" id="UP000784294">
    <property type="component" value="Unassembled WGS sequence"/>
</dbReference>
<reference evidence="1" key="1">
    <citation type="submission" date="2018-11" db="EMBL/GenBank/DDBJ databases">
        <authorList>
            <consortium name="Pathogen Informatics"/>
        </authorList>
    </citation>
    <scope>NUCLEOTIDE SEQUENCE</scope>
</reference>
<comment type="caution">
    <text evidence="1">The sequence shown here is derived from an EMBL/GenBank/DDBJ whole genome shotgun (WGS) entry which is preliminary data.</text>
</comment>